<protein>
    <submittedName>
        <fullName evidence="1">Uncharacterized protein</fullName>
    </submittedName>
</protein>
<dbReference type="EMBL" id="GBXM01003702">
    <property type="protein sequence ID" value="JAI04876.1"/>
    <property type="molecule type" value="Transcribed_RNA"/>
</dbReference>
<sequence length="18" mass="2060">MINCQKLQISGSHIKRFG</sequence>
<evidence type="ECO:0000313" key="1">
    <source>
        <dbReference type="EMBL" id="JAI04876.1"/>
    </source>
</evidence>
<organism evidence="1">
    <name type="scientific">Anguilla anguilla</name>
    <name type="common">European freshwater eel</name>
    <name type="synonym">Muraena anguilla</name>
    <dbReference type="NCBI Taxonomy" id="7936"/>
    <lineage>
        <taxon>Eukaryota</taxon>
        <taxon>Metazoa</taxon>
        <taxon>Chordata</taxon>
        <taxon>Craniata</taxon>
        <taxon>Vertebrata</taxon>
        <taxon>Euteleostomi</taxon>
        <taxon>Actinopterygii</taxon>
        <taxon>Neopterygii</taxon>
        <taxon>Teleostei</taxon>
        <taxon>Anguilliformes</taxon>
        <taxon>Anguillidae</taxon>
        <taxon>Anguilla</taxon>
    </lineage>
</organism>
<accession>A0A0E9XSQ4</accession>
<dbReference type="AlphaFoldDB" id="A0A0E9XSQ4"/>
<proteinExistence type="predicted"/>
<reference evidence="1" key="2">
    <citation type="journal article" date="2015" name="Fish Shellfish Immunol.">
        <title>Early steps in the European eel (Anguilla anguilla)-Vibrio vulnificus interaction in the gills: Role of the RtxA13 toxin.</title>
        <authorList>
            <person name="Callol A."/>
            <person name="Pajuelo D."/>
            <person name="Ebbesson L."/>
            <person name="Teles M."/>
            <person name="MacKenzie S."/>
            <person name="Amaro C."/>
        </authorList>
    </citation>
    <scope>NUCLEOTIDE SEQUENCE</scope>
</reference>
<reference evidence="1" key="1">
    <citation type="submission" date="2014-11" db="EMBL/GenBank/DDBJ databases">
        <authorList>
            <person name="Amaro Gonzalez C."/>
        </authorList>
    </citation>
    <scope>NUCLEOTIDE SEQUENCE</scope>
</reference>
<name>A0A0E9XSQ4_ANGAN</name>